<dbReference type="NCBIfam" id="TIGR00109">
    <property type="entry name" value="hemH"/>
    <property type="match status" value="1"/>
</dbReference>
<dbReference type="GO" id="GO:0006783">
    <property type="term" value="P:heme biosynthetic process"/>
    <property type="evidence" value="ECO:0007669"/>
    <property type="project" value="UniProtKB-KW"/>
</dbReference>
<dbReference type="GO" id="GO:0004325">
    <property type="term" value="F:ferrochelatase activity"/>
    <property type="evidence" value="ECO:0007669"/>
    <property type="project" value="UniProtKB-EC"/>
</dbReference>
<evidence type="ECO:0000256" key="9">
    <source>
        <dbReference type="ARBA" id="ARBA00034332"/>
    </source>
</evidence>
<reference evidence="14 15" key="1">
    <citation type="submission" date="2016-09" db="EMBL/GenBank/DDBJ databases">
        <title>The draft genome of Dichanthelium oligosanthes: A C3 panicoid grass species.</title>
        <authorList>
            <person name="Studer A.J."/>
            <person name="Schnable J.C."/>
            <person name="Brutnell T.P."/>
        </authorList>
    </citation>
    <scope>NUCLEOTIDE SEQUENCE [LARGE SCALE GENOMIC DNA]</scope>
    <source>
        <strain evidence="15">cv. Kellogg 1175</strain>
        <tissue evidence="14">Leaf</tissue>
    </source>
</reference>
<evidence type="ECO:0000313" key="14">
    <source>
        <dbReference type="EMBL" id="OEL27040.1"/>
    </source>
</evidence>
<dbReference type="Gene3D" id="3.40.50.1400">
    <property type="match status" value="3"/>
</dbReference>
<dbReference type="FunFam" id="3.40.50.1400:FF:000006">
    <property type="entry name" value="Ferrochelatase"/>
    <property type="match status" value="1"/>
</dbReference>
<comment type="function">
    <text evidence="1">Catalyzes the ferrous insertion into protoporphyrin IX.</text>
</comment>
<dbReference type="SUPFAM" id="SSF53800">
    <property type="entry name" value="Chelatase"/>
    <property type="match status" value="1"/>
</dbReference>
<protein>
    <recommendedName>
        <fullName evidence="9">protoporphyrin ferrochelatase</fullName>
        <ecNumber evidence="9">4.98.1.1</ecNumber>
    </recommendedName>
</protein>
<feature type="non-terminal residue" evidence="14">
    <location>
        <position position="1"/>
    </location>
</feature>
<dbReference type="STRING" id="888268.A0A1E5VPJ5"/>
<keyword evidence="13" id="KW-0812">Transmembrane</keyword>
<keyword evidence="6" id="KW-0350">Heme biosynthesis</keyword>
<evidence type="ECO:0000256" key="3">
    <source>
        <dbReference type="ARBA" id="ARBA00004943"/>
    </source>
</evidence>
<evidence type="ECO:0000256" key="6">
    <source>
        <dbReference type="ARBA" id="ARBA00023133"/>
    </source>
</evidence>
<dbReference type="HAMAP" id="MF_00323">
    <property type="entry name" value="Ferrochelatase"/>
    <property type="match status" value="1"/>
</dbReference>
<dbReference type="UniPathway" id="UPA00252"/>
<dbReference type="PANTHER" id="PTHR11108:SF4">
    <property type="entry name" value="FERROCHELATASE-1, CHLOROPLASTIC_MITOCHONDRIAL"/>
    <property type="match status" value="1"/>
</dbReference>
<comment type="catalytic activity">
    <reaction evidence="10">
        <text>heme b + 2 H(+) = protoporphyrin IX + Fe(2+)</text>
        <dbReference type="Rhea" id="RHEA:22584"/>
        <dbReference type="ChEBI" id="CHEBI:15378"/>
        <dbReference type="ChEBI" id="CHEBI:29033"/>
        <dbReference type="ChEBI" id="CHEBI:57306"/>
        <dbReference type="ChEBI" id="CHEBI:60344"/>
        <dbReference type="EC" id="4.98.1.1"/>
    </reaction>
</comment>
<dbReference type="CDD" id="cd03411">
    <property type="entry name" value="Ferrochelatase_N"/>
    <property type="match status" value="1"/>
</dbReference>
<keyword evidence="8" id="KW-0627">Porphyrin biosynthesis</keyword>
<evidence type="ECO:0000256" key="2">
    <source>
        <dbReference type="ARBA" id="ARBA00004229"/>
    </source>
</evidence>
<evidence type="ECO:0000256" key="8">
    <source>
        <dbReference type="ARBA" id="ARBA00023244"/>
    </source>
</evidence>
<sequence>KEDHGARGSWLQVRRRGRPNLGDQVRGRDVSARLSVSLPCHFPFLEMFPFSSASCGKTTSTSFTGSAKHEQNLHGNVKPLQLSANGSSRLSNTSPVLRKQRNLSARSSSANVVTTFNNAKDVSSSVVEEKIGVLLLNLGGPETLDDVQPFLFNLFADPDIIRLPRLFRFLQRPLAKLISTFRAPKSKEGYASIGGGSPLRKITDEQVKVHKDDHVLKLLLFYFALVALEKKNLHANIYVGMRYWYPFTEEAIDQIKKDKITKLVVLPLYPQYSISTSGSSIRVLQNIVKEDSYFAGLPISVIESWYQRDGYVKSMADLIEKELSAFSNPEEVRPFPIPTTSVFIRILHMMAGDYLFHINTLNFITAICIASRVGPVQWLKPYTDEVLVQLGQKGVKSLLAVPVSFVSEHIETLEEIDMEYKELALESGIENWGRVPALGCTSSFISDLADAVVEALPAASALVTRKPDDTDSDMDLMHYLTKMFFGSILAFILLLSPRLISAFRNTML</sequence>
<dbReference type="Proteomes" id="UP000095767">
    <property type="component" value="Unassembled WGS sequence"/>
</dbReference>
<evidence type="ECO:0000256" key="12">
    <source>
        <dbReference type="SAM" id="MobiDB-lite"/>
    </source>
</evidence>
<dbReference type="GO" id="GO:0009507">
    <property type="term" value="C:chloroplast"/>
    <property type="evidence" value="ECO:0007669"/>
    <property type="project" value="UniProtKB-SubCell"/>
</dbReference>
<evidence type="ECO:0000256" key="5">
    <source>
        <dbReference type="ARBA" id="ARBA00023004"/>
    </source>
</evidence>
<keyword evidence="15" id="KW-1185">Reference proteome</keyword>
<evidence type="ECO:0000256" key="1">
    <source>
        <dbReference type="ARBA" id="ARBA00002278"/>
    </source>
</evidence>
<dbReference type="InterPro" id="IPR001015">
    <property type="entry name" value="Ferrochelatase"/>
</dbReference>
<evidence type="ECO:0000256" key="10">
    <source>
        <dbReference type="ARBA" id="ARBA00049380"/>
    </source>
</evidence>
<comment type="similarity">
    <text evidence="4 11">Belongs to the ferrochelatase family.</text>
</comment>
<dbReference type="OrthoDB" id="1323at2759"/>
<feature type="region of interest" description="Disordered" evidence="12">
    <location>
        <begin position="1"/>
        <end position="25"/>
    </location>
</feature>
<dbReference type="GO" id="GO:0005739">
    <property type="term" value="C:mitochondrion"/>
    <property type="evidence" value="ECO:0007669"/>
    <property type="project" value="TreeGrafter"/>
</dbReference>
<dbReference type="InterPro" id="IPR033644">
    <property type="entry name" value="Ferrochelatase_C"/>
</dbReference>
<comment type="pathway">
    <text evidence="3">Porphyrin-containing compound metabolism; protoheme biosynthesis; protoheme from protoporphyrin-IX: step 1/1.</text>
</comment>
<comment type="caution">
    <text evidence="14">The sequence shown here is derived from an EMBL/GenBank/DDBJ whole genome shotgun (WGS) entry which is preliminary data.</text>
</comment>
<dbReference type="EC" id="4.98.1.1" evidence="9"/>
<dbReference type="CDD" id="cd00419">
    <property type="entry name" value="Ferrochelatase_C"/>
    <property type="match status" value="1"/>
</dbReference>
<dbReference type="EMBL" id="LWDX02033383">
    <property type="protein sequence ID" value="OEL27040.1"/>
    <property type="molecule type" value="Genomic_DNA"/>
</dbReference>
<evidence type="ECO:0000256" key="13">
    <source>
        <dbReference type="SAM" id="Phobius"/>
    </source>
</evidence>
<evidence type="ECO:0000256" key="7">
    <source>
        <dbReference type="ARBA" id="ARBA00023239"/>
    </source>
</evidence>
<dbReference type="AlphaFoldDB" id="A0A1E5VPJ5"/>
<evidence type="ECO:0000313" key="15">
    <source>
        <dbReference type="Proteomes" id="UP000095767"/>
    </source>
</evidence>
<name>A0A1E5VPJ5_9POAL</name>
<dbReference type="PANTHER" id="PTHR11108">
    <property type="entry name" value="FERROCHELATASE"/>
    <property type="match status" value="1"/>
</dbReference>
<evidence type="ECO:0000256" key="11">
    <source>
        <dbReference type="RuleBase" id="RU004185"/>
    </source>
</evidence>
<evidence type="ECO:0000256" key="4">
    <source>
        <dbReference type="ARBA" id="ARBA00007718"/>
    </source>
</evidence>
<dbReference type="Pfam" id="PF00762">
    <property type="entry name" value="Ferrochelatase"/>
    <property type="match status" value="2"/>
</dbReference>
<keyword evidence="5" id="KW-0408">Iron</keyword>
<proteinExistence type="inferred from homology"/>
<gene>
    <name evidence="14" type="ORF">BAE44_0011940</name>
</gene>
<keyword evidence="7" id="KW-0456">Lyase</keyword>
<feature type="transmembrane region" description="Helical" evidence="13">
    <location>
        <begin position="476"/>
        <end position="495"/>
    </location>
</feature>
<dbReference type="InterPro" id="IPR033659">
    <property type="entry name" value="Ferrochelatase_N"/>
</dbReference>
<organism evidence="14 15">
    <name type="scientific">Dichanthelium oligosanthes</name>
    <dbReference type="NCBI Taxonomy" id="888268"/>
    <lineage>
        <taxon>Eukaryota</taxon>
        <taxon>Viridiplantae</taxon>
        <taxon>Streptophyta</taxon>
        <taxon>Embryophyta</taxon>
        <taxon>Tracheophyta</taxon>
        <taxon>Spermatophyta</taxon>
        <taxon>Magnoliopsida</taxon>
        <taxon>Liliopsida</taxon>
        <taxon>Poales</taxon>
        <taxon>Poaceae</taxon>
        <taxon>PACMAD clade</taxon>
        <taxon>Panicoideae</taxon>
        <taxon>Panicodae</taxon>
        <taxon>Paniceae</taxon>
        <taxon>Dichantheliinae</taxon>
        <taxon>Dichanthelium</taxon>
    </lineage>
</organism>
<accession>A0A1E5VPJ5</accession>
<comment type="subcellular location">
    <subcellularLocation>
        <location evidence="2">Plastid</location>
        <location evidence="2">Chloroplast</location>
    </subcellularLocation>
</comment>
<keyword evidence="13" id="KW-1133">Transmembrane helix</keyword>
<keyword evidence="13" id="KW-0472">Membrane</keyword>